<comment type="caution">
    <text evidence="1">The sequence shown here is derived from an EMBL/GenBank/DDBJ whole genome shotgun (WGS) entry which is preliminary data.</text>
</comment>
<name>A0ACC2D8H1_DIPCM</name>
<keyword evidence="2" id="KW-1185">Reference proteome</keyword>
<organism evidence="1 2">
    <name type="scientific">Diphasiastrum complanatum</name>
    <name type="common">Issler's clubmoss</name>
    <name type="synonym">Lycopodium complanatum</name>
    <dbReference type="NCBI Taxonomy" id="34168"/>
    <lineage>
        <taxon>Eukaryota</taxon>
        <taxon>Viridiplantae</taxon>
        <taxon>Streptophyta</taxon>
        <taxon>Embryophyta</taxon>
        <taxon>Tracheophyta</taxon>
        <taxon>Lycopodiopsida</taxon>
        <taxon>Lycopodiales</taxon>
        <taxon>Lycopodiaceae</taxon>
        <taxon>Lycopodioideae</taxon>
        <taxon>Diphasiastrum</taxon>
    </lineage>
</organism>
<gene>
    <name evidence="1" type="ORF">O6H91_07G104500</name>
</gene>
<evidence type="ECO:0000313" key="1">
    <source>
        <dbReference type="EMBL" id="KAJ7550518.1"/>
    </source>
</evidence>
<evidence type="ECO:0000313" key="2">
    <source>
        <dbReference type="Proteomes" id="UP001162992"/>
    </source>
</evidence>
<reference evidence="2" key="1">
    <citation type="journal article" date="2024" name="Proc. Natl. Acad. Sci. U.S.A.">
        <title>Extraordinary preservation of gene collinearity over three hundred million years revealed in homosporous lycophytes.</title>
        <authorList>
            <person name="Li C."/>
            <person name="Wickell D."/>
            <person name="Kuo L.Y."/>
            <person name="Chen X."/>
            <person name="Nie B."/>
            <person name="Liao X."/>
            <person name="Peng D."/>
            <person name="Ji J."/>
            <person name="Jenkins J."/>
            <person name="Williams M."/>
            <person name="Shu S."/>
            <person name="Plott C."/>
            <person name="Barry K."/>
            <person name="Rajasekar S."/>
            <person name="Grimwood J."/>
            <person name="Han X."/>
            <person name="Sun S."/>
            <person name="Hou Z."/>
            <person name="He W."/>
            <person name="Dai G."/>
            <person name="Sun C."/>
            <person name="Schmutz J."/>
            <person name="Leebens-Mack J.H."/>
            <person name="Li F.W."/>
            <person name="Wang L."/>
        </authorList>
    </citation>
    <scope>NUCLEOTIDE SEQUENCE [LARGE SCALE GENOMIC DNA]</scope>
    <source>
        <strain evidence="2">cv. PW_Plant_1</strain>
    </source>
</reference>
<accession>A0ACC2D8H1</accession>
<protein>
    <submittedName>
        <fullName evidence="1">Uncharacterized protein</fullName>
    </submittedName>
</protein>
<dbReference type="EMBL" id="CM055098">
    <property type="protein sequence ID" value="KAJ7550518.1"/>
    <property type="molecule type" value="Genomic_DNA"/>
</dbReference>
<sequence length="61" mass="6770">MMLMQTIQAVILCFFYLQLALPDGINIPLIQVLGNDVNSGCCSQIKKCSSTYFLIKAKNTL</sequence>
<dbReference type="Proteomes" id="UP001162992">
    <property type="component" value="Chromosome 7"/>
</dbReference>
<proteinExistence type="predicted"/>